<sequence length="282" mass="30440">MGTGSAPRRTRTWLLRHGSATVVSMSGRTPPPDLSARQAHAEATYERLFGPRDSGAPDSDPELMEILRRFIFGDVFDTGVLDDRSRELITVTVLACLRALPQLRTHTAAALRVGVQPVEIREALYQLAPFIGFPGTLDAVATMNAVFRDHGIELPLPDQGTVSDADRYAKGLAEQAPLYGDEIKADLADLPQPFDEALPRFLTEFCFGDFYTRGGLTLAQRELLVLCGLAALGDTSAQLGPHGRACLQVGNSKAAVVAALVHCFPYIGFPRAVAAIRAVKDL</sequence>
<dbReference type="Pfam" id="PF02627">
    <property type="entry name" value="CMD"/>
    <property type="match status" value="2"/>
</dbReference>
<dbReference type="PANTHER" id="PTHR33570:SF2">
    <property type="entry name" value="CARBOXYMUCONOLACTONE DECARBOXYLASE-LIKE DOMAIN-CONTAINING PROTEIN"/>
    <property type="match status" value="1"/>
</dbReference>
<dbReference type="InterPro" id="IPR052512">
    <property type="entry name" value="4CMD/NDH-1_regulator"/>
</dbReference>
<dbReference type="SUPFAM" id="SSF69118">
    <property type="entry name" value="AhpD-like"/>
    <property type="match status" value="1"/>
</dbReference>
<accession>A0A1H1LIV5</accession>
<dbReference type="EMBL" id="LT629749">
    <property type="protein sequence ID" value="SDR74242.1"/>
    <property type="molecule type" value="Genomic_DNA"/>
</dbReference>
<dbReference type="STRING" id="546871.SAMN04488543_0290"/>
<dbReference type="GO" id="GO:0051920">
    <property type="term" value="F:peroxiredoxin activity"/>
    <property type="evidence" value="ECO:0007669"/>
    <property type="project" value="InterPro"/>
</dbReference>
<organism evidence="2 3">
    <name type="scientific">Friedmanniella luteola</name>
    <dbReference type="NCBI Taxonomy" id="546871"/>
    <lineage>
        <taxon>Bacteria</taxon>
        <taxon>Bacillati</taxon>
        <taxon>Actinomycetota</taxon>
        <taxon>Actinomycetes</taxon>
        <taxon>Propionibacteriales</taxon>
        <taxon>Nocardioidaceae</taxon>
        <taxon>Friedmanniella</taxon>
    </lineage>
</organism>
<dbReference type="InterPro" id="IPR003779">
    <property type="entry name" value="CMD-like"/>
</dbReference>
<dbReference type="Proteomes" id="UP000199092">
    <property type="component" value="Chromosome I"/>
</dbReference>
<dbReference type="PANTHER" id="PTHR33570">
    <property type="entry name" value="4-CARBOXYMUCONOLACTONE DECARBOXYLASE FAMILY PROTEIN"/>
    <property type="match status" value="1"/>
</dbReference>
<name>A0A1H1LIV5_9ACTN</name>
<evidence type="ECO:0000313" key="2">
    <source>
        <dbReference type="EMBL" id="SDR74242.1"/>
    </source>
</evidence>
<keyword evidence="3" id="KW-1185">Reference proteome</keyword>
<reference evidence="2 3" key="1">
    <citation type="submission" date="2016-10" db="EMBL/GenBank/DDBJ databases">
        <authorList>
            <person name="de Groot N.N."/>
        </authorList>
    </citation>
    <scope>NUCLEOTIDE SEQUENCE [LARGE SCALE GENOMIC DNA]</scope>
    <source>
        <strain evidence="2 3">DSM 21741</strain>
    </source>
</reference>
<dbReference type="Gene3D" id="1.20.1290.10">
    <property type="entry name" value="AhpD-like"/>
    <property type="match status" value="1"/>
</dbReference>
<feature type="domain" description="Carboxymuconolactone decarboxylase-like" evidence="1">
    <location>
        <begin position="61"/>
        <end position="141"/>
    </location>
</feature>
<evidence type="ECO:0000313" key="3">
    <source>
        <dbReference type="Proteomes" id="UP000199092"/>
    </source>
</evidence>
<dbReference type="AlphaFoldDB" id="A0A1H1LIV5"/>
<proteinExistence type="predicted"/>
<dbReference type="InterPro" id="IPR029032">
    <property type="entry name" value="AhpD-like"/>
</dbReference>
<gene>
    <name evidence="2" type="ORF">SAMN04488543_0290</name>
</gene>
<feature type="domain" description="Carboxymuconolactone decarboxylase-like" evidence="1">
    <location>
        <begin position="197"/>
        <end position="281"/>
    </location>
</feature>
<evidence type="ECO:0000259" key="1">
    <source>
        <dbReference type="Pfam" id="PF02627"/>
    </source>
</evidence>
<protein>
    <submittedName>
        <fullName evidence="2">4-carboxymuconolactone decarboxylase</fullName>
    </submittedName>
</protein>